<proteinExistence type="predicted"/>
<dbReference type="Proteomes" id="UP001266305">
    <property type="component" value="Unassembled WGS sequence"/>
</dbReference>
<name>A0ABQ9VIW2_SAGOE</name>
<dbReference type="PANTHER" id="PTHR12046">
    <property type="entry name" value="HISTONE ACETYLTRANSFERASE TYPE B CATALYTIC SUBUNIT"/>
    <property type="match status" value="1"/>
</dbReference>
<organism evidence="1 2">
    <name type="scientific">Saguinus oedipus</name>
    <name type="common">Cotton-top tamarin</name>
    <name type="synonym">Oedipomidas oedipus</name>
    <dbReference type="NCBI Taxonomy" id="9490"/>
    <lineage>
        <taxon>Eukaryota</taxon>
        <taxon>Metazoa</taxon>
        <taxon>Chordata</taxon>
        <taxon>Craniata</taxon>
        <taxon>Vertebrata</taxon>
        <taxon>Euteleostomi</taxon>
        <taxon>Mammalia</taxon>
        <taxon>Eutheria</taxon>
        <taxon>Euarchontoglires</taxon>
        <taxon>Primates</taxon>
        <taxon>Haplorrhini</taxon>
        <taxon>Platyrrhini</taxon>
        <taxon>Cebidae</taxon>
        <taxon>Callitrichinae</taxon>
        <taxon>Saguinus</taxon>
    </lineage>
</organism>
<comment type="caution">
    <text evidence="1">The sequence shown here is derived from an EMBL/GenBank/DDBJ whole genome shotgun (WGS) entry which is preliminary data.</text>
</comment>
<reference evidence="1 2" key="1">
    <citation type="submission" date="2023-05" db="EMBL/GenBank/DDBJ databases">
        <title>B98-5 Cell Line De Novo Hybrid Assembly: An Optical Mapping Approach.</title>
        <authorList>
            <person name="Kananen K."/>
            <person name="Auerbach J.A."/>
            <person name="Kautto E."/>
            <person name="Blachly J.S."/>
        </authorList>
    </citation>
    <scope>NUCLEOTIDE SEQUENCE [LARGE SCALE GENOMIC DNA]</scope>
    <source>
        <strain evidence="1">B95-8</strain>
        <tissue evidence="1">Cell line</tissue>
    </source>
</reference>
<dbReference type="InterPro" id="IPR017380">
    <property type="entry name" value="Hist_AcTrfase_B-typ_cat-su"/>
</dbReference>
<dbReference type="EMBL" id="JASSZA010000006">
    <property type="protein sequence ID" value="KAK2108819.1"/>
    <property type="molecule type" value="Genomic_DNA"/>
</dbReference>
<keyword evidence="2" id="KW-1185">Reference proteome</keyword>
<protein>
    <submittedName>
        <fullName evidence="1">Histone acetyltransferase 1</fullName>
    </submittedName>
</protein>
<evidence type="ECO:0000313" key="1">
    <source>
        <dbReference type="EMBL" id="KAK2108819.1"/>
    </source>
</evidence>
<gene>
    <name evidence="1" type="primary">HAT1_2</name>
    <name evidence="1" type="ORF">P7K49_013984</name>
</gene>
<evidence type="ECO:0000313" key="2">
    <source>
        <dbReference type="Proteomes" id="UP001266305"/>
    </source>
</evidence>
<accession>A0ABQ9VIW2</accession>
<sequence>MKYITLGVERHARRVYEILRLLVTDMSDAEQYRSYRLDIKRRLISPYKYYHILNIKKKQRDLAKMRKCLRPEELTNQMNQIEISMQHEQLEESFQELVEDYRRVIERLAQE</sequence>